<dbReference type="EnsemblMetazoa" id="SCAU002215-RA">
    <property type="protein sequence ID" value="SCAU002215-PA"/>
    <property type="gene ID" value="SCAU002215"/>
</dbReference>
<keyword evidence="2" id="KW-0472">Membrane</keyword>
<dbReference type="Proteomes" id="UP000095300">
    <property type="component" value="Unassembled WGS sequence"/>
</dbReference>
<feature type="compositionally biased region" description="Low complexity" evidence="1">
    <location>
        <begin position="672"/>
        <end position="690"/>
    </location>
</feature>
<reference evidence="3" key="1">
    <citation type="submission" date="2020-05" db="UniProtKB">
        <authorList>
            <consortium name="EnsemblMetazoa"/>
        </authorList>
    </citation>
    <scope>IDENTIFICATION</scope>
    <source>
        <strain evidence="3">USDA</strain>
    </source>
</reference>
<feature type="compositionally biased region" description="Low complexity" evidence="1">
    <location>
        <begin position="521"/>
        <end position="530"/>
    </location>
</feature>
<dbReference type="VEuPathDB" id="VectorBase:SCAU002215"/>
<dbReference type="GO" id="GO:0016020">
    <property type="term" value="C:membrane"/>
    <property type="evidence" value="ECO:0007669"/>
    <property type="project" value="InterPro"/>
</dbReference>
<keyword evidence="2" id="KW-1133">Transmembrane helix</keyword>
<feature type="region of interest" description="Disordered" evidence="1">
    <location>
        <begin position="640"/>
        <end position="701"/>
    </location>
</feature>
<feature type="compositionally biased region" description="Polar residues" evidence="1">
    <location>
        <begin position="487"/>
        <end position="505"/>
    </location>
</feature>
<feature type="compositionally biased region" description="Basic residues" evidence="1">
    <location>
        <begin position="536"/>
        <end position="547"/>
    </location>
</feature>
<feature type="transmembrane region" description="Helical" evidence="2">
    <location>
        <begin position="12"/>
        <end position="34"/>
    </location>
</feature>
<dbReference type="PANTHER" id="PTHR23352">
    <property type="entry name" value="NEURAL PROLIFERATION DIFFERENTIATION AND CONTROL PROTEIN-1 NPDC-1 PROTEIN"/>
    <property type="match status" value="1"/>
</dbReference>
<keyword evidence="4" id="KW-1185">Reference proteome</keyword>
<feature type="region of interest" description="Disordered" evidence="1">
    <location>
        <begin position="480"/>
        <end position="505"/>
    </location>
</feature>
<feature type="region of interest" description="Disordered" evidence="1">
    <location>
        <begin position="238"/>
        <end position="259"/>
    </location>
</feature>
<organism evidence="3 4">
    <name type="scientific">Stomoxys calcitrans</name>
    <name type="common">Stable fly</name>
    <name type="synonym">Conops calcitrans</name>
    <dbReference type="NCBI Taxonomy" id="35570"/>
    <lineage>
        <taxon>Eukaryota</taxon>
        <taxon>Metazoa</taxon>
        <taxon>Ecdysozoa</taxon>
        <taxon>Arthropoda</taxon>
        <taxon>Hexapoda</taxon>
        <taxon>Insecta</taxon>
        <taxon>Pterygota</taxon>
        <taxon>Neoptera</taxon>
        <taxon>Endopterygota</taxon>
        <taxon>Diptera</taxon>
        <taxon>Brachycera</taxon>
        <taxon>Muscomorpha</taxon>
        <taxon>Muscoidea</taxon>
        <taxon>Muscidae</taxon>
        <taxon>Stomoxys</taxon>
    </lineage>
</organism>
<accession>A0A1I8NUS2</accession>
<keyword evidence="2" id="KW-0812">Transmembrane</keyword>
<dbReference type="PANTHER" id="PTHR23352:SF2">
    <property type="entry name" value="NEURAL PROLIFERATION DIFFERENTIATION AND CONTROL PROTEIN 1"/>
    <property type="match status" value="1"/>
</dbReference>
<dbReference type="AlphaFoldDB" id="A0A1I8NUS2"/>
<dbReference type="Pfam" id="PF06809">
    <property type="entry name" value="NPDC1"/>
    <property type="match status" value="2"/>
</dbReference>
<sequence length="701" mass="77580">MLSVGGGICLKTLVAIIVMLSILGQCEMSIYPGLRRRPLQPAQSSSYEVNSDFLTQLMEENARRRLQQQFEQHLELINLKLLRQRQREERMRERYRQQQLAAMAAENDEDYDYVRKFKENADSNLDNSAVQSGNNNNNNLQFVDQYDNTNQDFSYKYPSLENIHNLRDRINFAVNPNDPRYYETIDDNAGGYMVGNMEASSVVEQLRDEDAGAGVDDEGVEMDKEEDLDSQVLEEYEEYTPQENNNEADAKNSGKVAEDPSTMVLPPQQAGIVGQSGNANFYRIKPQSASAAAAAGVNGVNVKQMQMGGVAPARQDMTSLLDKLHPKGNQLPAMEGSNEAHMVVREHLGMKGEMGMYVVALIAGVSAAATVGLFVLGIAWYTFHNRSKAAADVDYPAYGVTGPNKDISPSGDRKLAQSAQMYHYQHQKQQIIAMENRPNNEENCEMSYVESDDDNEEGDYTVYECPGLAPTGEMEVKNPLFLDDTPVTPSLGNHPITQVSAQQPSVKKIFEKSQQQSSTLAAATASAATSSDDKKPKKSKKTFHNRSKAAADVDYPAYGVTGPNKDISPSGDRKLAQSAQMYHYQHQKQQIIAMENRPNNEENCEMSYVESDDDNEEGDYTVYECPGLAPTGEMEVKNPLFLDDTPVTPSLGNHPITQVSAQQPSVKKIFEKSQQQSSTLAAATASAATSSDDKKPKKSKK</sequence>
<evidence type="ECO:0000256" key="2">
    <source>
        <dbReference type="SAM" id="Phobius"/>
    </source>
</evidence>
<proteinExistence type="predicted"/>
<evidence type="ECO:0008006" key="5">
    <source>
        <dbReference type="Google" id="ProtNLM"/>
    </source>
</evidence>
<evidence type="ECO:0000313" key="3">
    <source>
        <dbReference type="EnsemblMetazoa" id="SCAU002215-PA"/>
    </source>
</evidence>
<dbReference type="InterPro" id="IPR009635">
    <property type="entry name" value="NPDC1"/>
</dbReference>
<protein>
    <recommendedName>
        <fullName evidence="5">Neural proliferation differentiation and control protein 1</fullName>
    </recommendedName>
</protein>
<name>A0A1I8NUS2_STOCA</name>
<evidence type="ECO:0000256" key="1">
    <source>
        <dbReference type="SAM" id="MobiDB-lite"/>
    </source>
</evidence>
<feature type="transmembrane region" description="Helical" evidence="2">
    <location>
        <begin position="355"/>
        <end position="381"/>
    </location>
</feature>
<feature type="compositionally biased region" description="Basic and acidic residues" evidence="1">
    <location>
        <begin position="248"/>
        <end position="258"/>
    </location>
</feature>
<feature type="region of interest" description="Disordered" evidence="1">
    <location>
        <begin position="521"/>
        <end position="548"/>
    </location>
</feature>
<feature type="compositionally biased region" description="Polar residues" evidence="1">
    <location>
        <begin position="647"/>
        <end position="665"/>
    </location>
</feature>
<evidence type="ECO:0000313" key="4">
    <source>
        <dbReference type="Proteomes" id="UP000095300"/>
    </source>
</evidence>